<name>A0A2I0A145_9ASPA</name>
<keyword evidence="3 6" id="KW-0812">Transmembrane</keyword>
<feature type="transmembrane region" description="Helical" evidence="6">
    <location>
        <begin position="411"/>
        <end position="432"/>
    </location>
</feature>
<reference evidence="7 8" key="1">
    <citation type="journal article" date="2017" name="Nature">
        <title>The Apostasia genome and the evolution of orchids.</title>
        <authorList>
            <person name="Zhang G.Q."/>
            <person name="Liu K.W."/>
            <person name="Li Z."/>
            <person name="Lohaus R."/>
            <person name="Hsiao Y.Y."/>
            <person name="Niu S.C."/>
            <person name="Wang J.Y."/>
            <person name="Lin Y.C."/>
            <person name="Xu Q."/>
            <person name="Chen L.J."/>
            <person name="Yoshida K."/>
            <person name="Fujiwara S."/>
            <person name="Wang Z.W."/>
            <person name="Zhang Y.Q."/>
            <person name="Mitsuda N."/>
            <person name="Wang M."/>
            <person name="Liu G.H."/>
            <person name="Pecoraro L."/>
            <person name="Huang H.X."/>
            <person name="Xiao X.J."/>
            <person name="Lin M."/>
            <person name="Wu X.Y."/>
            <person name="Wu W.L."/>
            <person name="Chen Y.Y."/>
            <person name="Chang S.B."/>
            <person name="Sakamoto S."/>
            <person name="Ohme-Takagi M."/>
            <person name="Yagi M."/>
            <person name="Zeng S.J."/>
            <person name="Shen C.Y."/>
            <person name="Yeh C.M."/>
            <person name="Luo Y.B."/>
            <person name="Tsai W.C."/>
            <person name="Van de Peer Y."/>
            <person name="Liu Z.J."/>
        </authorList>
    </citation>
    <scope>NUCLEOTIDE SEQUENCE [LARGE SCALE GENOMIC DNA]</scope>
    <source>
        <strain evidence="8">cv. Shenzhen</strain>
        <tissue evidence="7">Stem</tissue>
    </source>
</reference>
<dbReference type="GO" id="GO:0016020">
    <property type="term" value="C:membrane"/>
    <property type="evidence" value="ECO:0007669"/>
    <property type="project" value="UniProtKB-SubCell"/>
</dbReference>
<gene>
    <name evidence="7" type="primary">DTX1</name>
    <name evidence="7" type="ORF">AXF42_Ash014161</name>
</gene>
<dbReference type="OrthoDB" id="2126698at2759"/>
<feature type="transmembrane region" description="Helical" evidence="6">
    <location>
        <begin position="184"/>
        <end position="205"/>
    </location>
</feature>
<dbReference type="GO" id="GO:1990961">
    <property type="term" value="P:xenobiotic detoxification by transmembrane export across the plasma membrane"/>
    <property type="evidence" value="ECO:0007669"/>
    <property type="project" value="InterPro"/>
</dbReference>
<dbReference type="Proteomes" id="UP000236161">
    <property type="component" value="Unassembled WGS sequence"/>
</dbReference>
<dbReference type="STRING" id="1088818.A0A2I0A145"/>
<evidence type="ECO:0000256" key="3">
    <source>
        <dbReference type="ARBA" id="ARBA00022692"/>
    </source>
</evidence>
<evidence type="ECO:0000313" key="7">
    <source>
        <dbReference type="EMBL" id="PKA49259.1"/>
    </source>
</evidence>
<feature type="transmembrane region" description="Helical" evidence="6">
    <location>
        <begin position="117"/>
        <end position="136"/>
    </location>
</feature>
<accession>A0A2I0A145</accession>
<dbReference type="GO" id="GO:0042910">
    <property type="term" value="F:xenobiotic transmembrane transporter activity"/>
    <property type="evidence" value="ECO:0007669"/>
    <property type="project" value="InterPro"/>
</dbReference>
<evidence type="ECO:0000256" key="6">
    <source>
        <dbReference type="RuleBase" id="RU004914"/>
    </source>
</evidence>
<dbReference type="InterPro" id="IPR045069">
    <property type="entry name" value="MATE_euk"/>
</dbReference>
<evidence type="ECO:0000313" key="8">
    <source>
        <dbReference type="Proteomes" id="UP000236161"/>
    </source>
</evidence>
<dbReference type="CDD" id="cd13132">
    <property type="entry name" value="MATE_eukaryotic"/>
    <property type="match status" value="1"/>
</dbReference>
<keyword evidence="4 6" id="KW-1133">Transmembrane helix</keyword>
<dbReference type="GO" id="GO:0015297">
    <property type="term" value="F:antiporter activity"/>
    <property type="evidence" value="ECO:0007669"/>
    <property type="project" value="InterPro"/>
</dbReference>
<dbReference type="Pfam" id="PF01554">
    <property type="entry name" value="MatE"/>
    <property type="match status" value="2"/>
</dbReference>
<feature type="transmembrane region" description="Helical" evidence="6">
    <location>
        <begin position="156"/>
        <end position="177"/>
    </location>
</feature>
<sequence length="482" mass="51836">MESQSLSSPLVGISDYQRENGEVKGRREVLLAEVKKLVCLAGPLIASSLLQTILQMISVMFAAHLGELSFFAASKATSFANVTGFSLMVGMAAALETFCGQAFGAKQNHMLGIYLQRAMLVLVVVCIPVSIVWANAGQILMAIGQDKDISSEAGVYAKWLIPALFAFGPLHCCIRFLQTQSIVIPVMVASAVTALLHLLVCWLLVFKFGLGSRGAALSNSMAYWVNLMMLALYVRLSPSCKKSWNGFSREAFHGLLSFIRLAIPSGIMVWMEFWLFESVVNFSGLLPNPKLETTTIPIIYNTAMLIFMIPYGLAAAVSTRVSNELGAGRPKAACLAAHVVIILAMLVGLAVGLILILVRNIWGYAYSNEVEVVKYVSILLPIVAASNLVDGLQAVLSGVARGCGWQTPAAFVNAGAYNVVGIPSAALLAFTAHLGGKGLWMGIVCGLTVQLMVLLIITLSTDWENEAKKAKQRVHNNPIPIE</sequence>
<dbReference type="EMBL" id="KZ452039">
    <property type="protein sequence ID" value="PKA49259.1"/>
    <property type="molecule type" value="Genomic_DNA"/>
</dbReference>
<evidence type="ECO:0000256" key="1">
    <source>
        <dbReference type="ARBA" id="ARBA00004141"/>
    </source>
</evidence>
<feature type="transmembrane region" description="Helical" evidence="6">
    <location>
        <begin position="438"/>
        <end position="459"/>
    </location>
</feature>
<feature type="transmembrane region" description="Helical" evidence="6">
    <location>
        <begin position="217"/>
        <end position="234"/>
    </location>
</feature>
<feature type="transmembrane region" description="Helical" evidence="6">
    <location>
        <begin position="85"/>
        <end position="105"/>
    </location>
</feature>
<feature type="transmembrane region" description="Helical" evidence="6">
    <location>
        <begin position="378"/>
        <end position="399"/>
    </location>
</feature>
<evidence type="ECO:0000256" key="4">
    <source>
        <dbReference type="ARBA" id="ARBA00022989"/>
    </source>
</evidence>
<feature type="transmembrane region" description="Helical" evidence="6">
    <location>
        <begin position="255"/>
        <end position="276"/>
    </location>
</feature>
<comment type="similarity">
    <text evidence="2 6">Belongs to the multi antimicrobial extrusion (MATE) (TC 2.A.66.1) family.</text>
</comment>
<dbReference type="AlphaFoldDB" id="A0A2I0A145"/>
<keyword evidence="5 6" id="KW-0472">Membrane</keyword>
<feature type="transmembrane region" description="Helical" evidence="6">
    <location>
        <begin position="37"/>
        <end position="65"/>
    </location>
</feature>
<evidence type="ECO:0000256" key="5">
    <source>
        <dbReference type="ARBA" id="ARBA00023136"/>
    </source>
</evidence>
<comment type="subcellular location">
    <subcellularLocation>
        <location evidence="1">Membrane</location>
        <topology evidence="1">Multi-pass membrane protein</topology>
    </subcellularLocation>
</comment>
<evidence type="ECO:0000256" key="2">
    <source>
        <dbReference type="ARBA" id="ARBA00010199"/>
    </source>
</evidence>
<feature type="transmembrane region" description="Helical" evidence="6">
    <location>
        <begin position="335"/>
        <end position="358"/>
    </location>
</feature>
<dbReference type="NCBIfam" id="TIGR00797">
    <property type="entry name" value="matE"/>
    <property type="match status" value="1"/>
</dbReference>
<dbReference type="InterPro" id="IPR002528">
    <property type="entry name" value="MATE_fam"/>
</dbReference>
<feature type="transmembrane region" description="Helical" evidence="6">
    <location>
        <begin position="296"/>
        <end position="314"/>
    </location>
</feature>
<proteinExistence type="inferred from homology"/>
<protein>
    <recommendedName>
        <fullName evidence="6">Protein DETOXIFICATION</fullName>
    </recommendedName>
    <alternativeName>
        <fullName evidence="6">Multidrug and toxic compound extrusion protein</fullName>
    </alternativeName>
</protein>
<keyword evidence="8" id="KW-1185">Reference proteome</keyword>
<dbReference type="PANTHER" id="PTHR11206">
    <property type="entry name" value="MULTIDRUG RESISTANCE PROTEIN"/>
    <property type="match status" value="1"/>
</dbReference>
<organism evidence="7 8">
    <name type="scientific">Apostasia shenzhenica</name>
    <dbReference type="NCBI Taxonomy" id="1088818"/>
    <lineage>
        <taxon>Eukaryota</taxon>
        <taxon>Viridiplantae</taxon>
        <taxon>Streptophyta</taxon>
        <taxon>Embryophyta</taxon>
        <taxon>Tracheophyta</taxon>
        <taxon>Spermatophyta</taxon>
        <taxon>Magnoliopsida</taxon>
        <taxon>Liliopsida</taxon>
        <taxon>Asparagales</taxon>
        <taxon>Orchidaceae</taxon>
        <taxon>Apostasioideae</taxon>
        <taxon>Apostasia</taxon>
    </lineage>
</organism>